<comment type="caution">
    <text evidence="2">The sequence shown here is derived from an EMBL/GenBank/DDBJ whole genome shotgun (WGS) entry which is preliminary data.</text>
</comment>
<evidence type="ECO:0000313" key="2">
    <source>
        <dbReference type="EMBL" id="KAK6921387.1"/>
    </source>
</evidence>
<reference evidence="2 3" key="1">
    <citation type="submission" date="2023-12" db="EMBL/GenBank/DDBJ databases">
        <title>A high-quality genome assembly for Dillenia turbinata (Dilleniales).</title>
        <authorList>
            <person name="Chanderbali A."/>
        </authorList>
    </citation>
    <scope>NUCLEOTIDE SEQUENCE [LARGE SCALE GENOMIC DNA]</scope>
    <source>
        <strain evidence="2">LSX21</strain>
        <tissue evidence="2">Leaf</tissue>
    </source>
</reference>
<dbReference type="EMBL" id="JBAMMX010000020">
    <property type="protein sequence ID" value="KAK6921387.1"/>
    <property type="molecule type" value="Genomic_DNA"/>
</dbReference>
<name>A0AAN8V5K3_9MAGN</name>
<evidence type="ECO:0000313" key="3">
    <source>
        <dbReference type="Proteomes" id="UP001370490"/>
    </source>
</evidence>
<protein>
    <submittedName>
        <fullName evidence="2">Uncharacterized protein</fullName>
    </submittedName>
</protein>
<dbReference type="Proteomes" id="UP001370490">
    <property type="component" value="Unassembled WGS sequence"/>
</dbReference>
<sequence length="179" mass="19796">MESSTGKAAHKERSVKQERCDWEEGAHNNRATSKRNRKGAAGKEPTFRESFWTAHQKDKTMDFAAQALVGWYEEFMRTRSEGASNSVVAASLASVTALTPAFRRPAARRMDASLGDKARSRSQPSDDAYRVAQLEKRLHSAEQASAGLRALYSNIIPFSSASTQLLSRSNLQILVLSHP</sequence>
<evidence type="ECO:0000256" key="1">
    <source>
        <dbReference type="SAM" id="MobiDB-lite"/>
    </source>
</evidence>
<keyword evidence="3" id="KW-1185">Reference proteome</keyword>
<gene>
    <name evidence="2" type="ORF">RJ641_015065</name>
</gene>
<accession>A0AAN8V5K3</accession>
<feature type="compositionally biased region" description="Basic and acidic residues" evidence="1">
    <location>
        <begin position="9"/>
        <end position="27"/>
    </location>
</feature>
<proteinExistence type="predicted"/>
<dbReference type="AlphaFoldDB" id="A0AAN8V5K3"/>
<feature type="region of interest" description="Disordered" evidence="1">
    <location>
        <begin position="1"/>
        <end position="48"/>
    </location>
</feature>
<organism evidence="2 3">
    <name type="scientific">Dillenia turbinata</name>
    <dbReference type="NCBI Taxonomy" id="194707"/>
    <lineage>
        <taxon>Eukaryota</taxon>
        <taxon>Viridiplantae</taxon>
        <taxon>Streptophyta</taxon>
        <taxon>Embryophyta</taxon>
        <taxon>Tracheophyta</taxon>
        <taxon>Spermatophyta</taxon>
        <taxon>Magnoliopsida</taxon>
        <taxon>eudicotyledons</taxon>
        <taxon>Gunneridae</taxon>
        <taxon>Pentapetalae</taxon>
        <taxon>Dilleniales</taxon>
        <taxon>Dilleniaceae</taxon>
        <taxon>Dillenia</taxon>
    </lineage>
</organism>